<dbReference type="EMBL" id="JAHFZB010000032">
    <property type="protein sequence ID" value="KAK6471290.1"/>
    <property type="molecule type" value="Genomic_DNA"/>
</dbReference>
<evidence type="ECO:0000259" key="4">
    <source>
        <dbReference type="PROSITE" id="PS50237"/>
    </source>
</evidence>
<proteinExistence type="predicted"/>
<evidence type="ECO:0000256" key="2">
    <source>
        <dbReference type="ARBA" id="ARBA00022786"/>
    </source>
</evidence>
<name>A0ABR0YFJ9_HUSHU</name>
<feature type="domain" description="HECT" evidence="4">
    <location>
        <begin position="283"/>
        <end position="326"/>
    </location>
</feature>
<keyword evidence="1" id="KW-0808">Transferase</keyword>
<dbReference type="Proteomes" id="UP001369086">
    <property type="component" value="Unassembled WGS sequence"/>
</dbReference>
<keyword evidence="6" id="KW-1185">Reference proteome</keyword>
<feature type="active site" description="Glycyl thioester intermediate" evidence="3">
    <location>
        <position position="320"/>
    </location>
</feature>
<sequence>MSDDSDFERSPQLRRRRRRVLWSWKSKQSKKLFSRVYRKNLRMAYLNQESPNGFVPRMHVSWVSSGLFHTIGQMMSTILVQGGEPPAFLARCVVDYILTGDVMKVCVNTDDIPDTLLRESLKKIEQSTDDSELEEALQLCDSWRFTVEGLPNPVTMTNRLQFVRIATLYTVILQRQSCLNQIMDGLAYYEVLQLLRKKPCMRSLLDGQSADSGAITAESVINLLKPSYSVLGSNRRQREEILVVKFRDILHSIQDKELGDRLKDRELTEAEKDFVNALRLGHILAFATGSSTIPAMGFNPNPKLSFSHDEAKVHPIAHTCANELQLFVNNRTLANNDEFEYIILAALMNGAVFSTV</sequence>
<evidence type="ECO:0000313" key="5">
    <source>
        <dbReference type="EMBL" id="KAK6471290.1"/>
    </source>
</evidence>
<keyword evidence="2 3" id="KW-0833">Ubl conjugation pathway</keyword>
<dbReference type="PROSITE" id="PS50237">
    <property type="entry name" value="HECT"/>
    <property type="match status" value="1"/>
</dbReference>
<dbReference type="InterPro" id="IPR000569">
    <property type="entry name" value="HECT_dom"/>
</dbReference>
<dbReference type="Pfam" id="PF00632">
    <property type="entry name" value="HECT"/>
    <property type="match status" value="1"/>
</dbReference>
<dbReference type="InterPro" id="IPR035983">
    <property type="entry name" value="Hect_E3_ubiquitin_ligase"/>
</dbReference>
<protein>
    <recommendedName>
        <fullName evidence="4">HECT domain-containing protein</fullName>
    </recommendedName>
</protein>
<gene>
    <name evidence="5" type="ORF">HHUSO_G29634</name>
</gene>
<evidence type="ECO:0000256" key="1">
    <source>
        <dbReference type="ARBA" id="ARBA00022679"/>
    </source>
</evidence>
<dbReference type="SUPFAM" id="SSF56204">
    <property type="entry name" value="Hect, E3 ligase catalytic domain"/>
    <property type="match status" value="2"/>
</dbReference>
<reference evidence="5 6" key="1">
    <citation type="submission" date="2021-05" db="EMBL/GenBank/DDBJ databases">
        <authorList>
            <person name="Zahm M."/>
            <person name="Klopp C."/>
            <person name="Cabau C."/>
            <person name="Kuhl H."/>
            <person name="Suciu R."/>
            <person name="Ciorpac M."/>
            <person name="Holostenco D."/>
            <person name="Gessner J."/>
            <person name="Wuertz S."/>
            <person name="Hohne C."/>
            <person name="Stock M."/>
            <person name="Gislard M."/>
            <person name="Lluch J."/>
            <person name="Milhes M."/>
            <person name="Lampietro C."/>
            <person name="Lopez Roques C."/>
            <person name="Donnadieu C."/>
            <person name="Du K."/>
            <person name="Schartl M."/>
            <person name="Guiguen Y."/>
        </authorList>
    </citation>
    <scope>NUCLEOTIDE SEQUENCE [LARGE SCALE GENOMIC DNA]</scope>
    <source>
        <strain evidence="5">Hh-F2</strain>
        <tissue evidence="5">Blood</tissue>
    </source>
</reference>
<accession>A0ABR0YFJ9</accession>
<evidence type="ECO:0000313" key="6">
    <source>
        <dbReference type="Proteomes" id="UP001369086"/>
    </source>
</evidence>
<comment type="caution">
    <text evidence="5">The sequence shown here is derived from an EMBL/GenBank/DDBJ whole genome shotgun (WGS) entry which is preliminary data.</text>
</comment>
<dbReference type="Gene3D" id="3.30.2410.10">
    <property type="entry name" value="Hect, E3 ligase catalytic domain"/>
    <property type="match status" value="1"/>
</dbReference>
<evidence type="ECO:0000256" key="3">
    <source>
        <dbReference type="PROSITE-ProRule" id="PRU00104"/>
    </source>
</evidence>
<organism evidence="5 6">
    <name type="scientific">Huso huso</name>
    <name type="common">Beluga</name>
    <name type="synonym">Acipenser huso</name>
    <dbReference type="NCBI Taxonomy" id="61971"/>
    <lineage>
        <taxon>Eukaryota</taxon>
        <taxon>Metazoa</taxon>
        <taxon>Chordata</taxon>
        <taxon>Craniata</taxon>
        <taxon>Vertebrata</taxon>
        <taxon>Euteleostomi</taxon>
        <taxon>Actinopterygii</taxon>
        <taxon>Chondrostei</taxon>
        <taxon>Acipenseriformes</taxon>
        <taxon>Acipenseridae</taxon>
        <taxon>Huso</taxon>
    </lineage>
</organism>